<gene>
    <name evidence="2" type="ORF">AW736_04160</name>
</gene>
<dbReference type="SUPFAM" id="SSF50939">
    <property type="entry name" value="Sialidases"/>
    <property type="match status" value="1"/>
</dbReference>
<feature type="compositionally biased region" description="Polar residues" evidence="1">
    <location>
        <begin position="1"/>
        <end position="17"/>
    </location>
</feature>
<evidence type="ECO:0008006" key="4">
    <source>
        <dbReference type="Google" id="ProtNLM"/>
    </source>
</evidence>
<dbReference type="Proteomes" id="UP000078486">
    <property type="component" value="Unassembled WGS sequence"/>
</dbReference>
<accession>A0A178IMZ3</accession>
<dbReference type="CDD" id="cd15482">
    <property type="entry name" value="Sialidase_non-viral"/>
    <property type="match status" value="1"/>
</dbReference>
<feature type="region of interest" description="Disordered" evidence="1">
    <location>
        <begin position="1"/>
        <end position="20"/>
    </location>
</feature>
<sequence>MTRTTPDAPASPSNATADRTVLPAPVNGYRGIWYALGYVYEHGDKYSGGLGTYTADHVPMAVYAPAVKKTFFTYGGTTGETQRQLVIMVSYYDHARHEIPRPVALHTDIGVDDPHDNATLHIDADGHIWIFKSGRALMRPGIIYKSRAPYSIEAFENVSQQEFTYPQAWPVDGDGWLMLFTKYRHAQPPHLHRELYWKTSRDGRGWSADTKLAGFGGHYQVSARAGRRIGTFFNWHPGGDNDRRTNIYYAQTDDFGKTWTNVAGKPLALPLPGPVNDALVEDLQSHGRLAYTSDLNFDETGAPVLLFVTSSAAEPGPRGEPREWTTLHWRDGAWRRRVVTTTGHNYDMGSLYVHGKKWGIVAPSERGPQAPWAGGEMALWVSPDEGATWKRDVQITKNSLYNHSYARRPIGATDPFYSFWADGDPTRMSRSHLYFCDSTGRNVWRLPYNMDAATAKPEKIRT</sequence>
<dbReference type="EMBL" id="LRRQ01000032">
    <property type="protein sequence ID" value="OAM91273.1"/>
    <property type="molecule type" value="Genomic_DNA"/>
</dbReference>
<keyword evidence="3" id="KW-1185">Reference proteome</keyword>
<dbReference type="InterPro" id="IPR036278">
    <property type="entry name" value="Sialidase_sf"/>
</dbReference>
<protein>
    <recommendedName>
        <fullName evidence="4">Sialidase domain-containing protein</fullName>
    </recommendedName>
</protein>
<evidence type="ECO:0000313" key="2">
    <source>
        <dbReference type="EMBL" id="OAM91273.1"/>
    </source>
</evidence>
<comment type="caution">
    <text evidence="2">The sequence shown here is derived from an EMBL/GenBank/DDBJ whole genome shotgun (WGS) entry which is preliminary data.</text>
</comment>
<evidence type="ECO:0000313" key="3">
    <source>
        <dbReference type="Proteomes" id="UP000078486"/>
    </source>
</evidence>
<organism evidence="2 3">
    <name type="scientific">Termitidicoccus mucosus</name>
    <dbReference type="NCBI Taxonomy" id="1184151"/>
    <lineage>
        <taxon>Bacteria</taxon>
        <taxon>Pseudomonadati</taxon>
        <taxon>Verrucomicrobiota</taxon>
        <taxon>Opitutia</taxon>
        <taxon>Opitutales</taxon>
        <taxon>Opitutaceae</taxon>
        <taxon>Termitidicoccus</taxon>
    </lineage>
</organism>
<dbReference type="AlphaFoldDB" id="A0A178IMZ3"/>
<name>A0A178IMZ3_9BACT</name>
<reference evidence="2 3" key="1">
    <citation type="submission" date="2016-01" db="EMBL/GenBank/DDBJ databases">
        <title>High potential of lignocellulose degradation of a new Verrucomicrobia species.</title>
        <authorList>
            <person name="Wang Y."/>
            <person name="Shi Y."/>
            <person name="Qiu Z."/>
            <person name="Liu S."/>
            <person name="Yang H."/>
        </authorList>
    </citation>
    <scope>NUCLEOTIDE SEQUENCE [LARGE SCALE GENOMIC DNA]</scope>
    <source>
        <strain evidence="2 3">TSB47</strain>
    </source>
</reference>
<proteinExistence type="predicted"/>
<evidence type="ECO:0000256" key="1">
    <source>
        <dbReference type="SAM" id="MobiDB-lite"/>
    </source>
</evidence>
<dbReference type="STRING" id="1184151.AW736_04160"/>
<dbReference type="Pfam" id="PF15892">
    <property type="entry name" value="BNR_4"/>
    <property type="match status" value="1"/>
</dbReference>